<dbReference type="RefSeq" id="WP_027022500.1">
    <property type="nucleotide sequence ID" value="NZ_CP059563.1"/>
</dbReference>
<dbReference type="AlphaFoldDB" id="A0A3P2A2G1"/>
<dbReference type="STRING" id="1121352.GCA_000620925_01193"/>
<keyword evidence="2" id="KW-0378">Hydrolase</keyword>
<dbReference type="GO" id="GO:0004519">
    <property type="term" value="F:endonuclease activity"/>
    <property type="evidence" value="ECO:0007669"/>
    <property type="project" value="UniProtKB-KW"/>
</dbReference>
<keyword evidence="2" id="KW-0255">Endonuclease</keyword>
<accession>A0A3P2A2G1</accession>
<sequence length="144" mass="16596">MEKFNLQPNEIIKRSELHDRFGGSRQSGIAPSAKTNNVFLFTHPENGEEHGYYDRWLNHGKQFDYSGEGQTGDQEMKRGNKAILEHKLDGRALHVFEHAGQDGYVRYKGQYQISESQAYSEKIEHSTNNGPARKVFIFHLDKVE</sequence>
<dbReference type="EMBL" id="RQYC01000013">
    <property type="protein sequence ID" value="RRD89621.1"/>
    <property type="molecule type" value="Genomic_DNA"/>
</dbReference>
<dbReference type="InterPro" id="IPR058712">
    <property type="entry name" value="SRA_ScoMcrA"/>
</dbReference>
<gene>
    <name evidence="2" type="ORF">EII21_08320</name>
</gene>
<name>A0A3P2A2G1_9NEIS</name>
<comment type="caution">
    <text evidence="2">The sequence shown here is derived from an EMBL/GenBank/DDBJ whole genome shotgun (WGS) entry which is preliminary data.</text>
</comment>
<dbReference type="Proteomes" id="UP000269923">
    <property type="component" value="Unassembled WGS sequence"/>
</dbReference>
<dbReference type="OrthoDB" id="9802640at2"/>
<evidence type="ECO:0000259" key="1">
    <source>
        <dbReference type="Pfam" id="PF26348"/>
    </source>
</evidence>
<organism evidence="2 3">
    <name type="scientific">Conchiformibius steedae</name>
    <dbReference type="NCBI Taxonomy" id="153493"/>
    <lineage>
        <taxon>Bacteria</taxon>
        <taxon>Pseudomonadati</taxon>
        <taxon>Pseudomonadota</taxon>
        <taxon>Betaproteobacteria</taxon>
        <taxon>Neisseriales</taxon>
        <taxon>Neisseriaceae</taxon>
        <taxon>Conchiformibius</taxon>
    </lineage>
</organism>
<protein>
    <submittedName>
        <fullName evidence="2">Restriction endonuclease</fullName>
    </submittedName>
</protein>
<dbReference type="Pfam" id="PF26348">
    <property type="entry name" value="SRA_ScoMcrA"/>
    <property type="match status" value="1"/>
</dbReference>
<evidence type="ECO:0000313" key="3">
    <source>
        <dbReference type="Proteomes" id="UP000269923"/>
    </source>
</evidence>
<proteinExistence type="predicted"/>
<keyword evidence="2" id="KW-0540">Nuclease</keyword>
<feature type="domain" description="ScoMcrA-like SRA" evidence="1">
    <location>
        <begin position="11"/>
        <end position="143"/>
    </location>
</feature>
<keyword evidence="3" id="KW-1185">Reference proteome</keyword>
<reference evidence="2 3" key="1">
    <citation type="submission" date="2018-11" db="EMBL/GenBank/DDBJ databases">
        <title>Genomes From Bacteria Associated with the Canine Oral Cavity: a Test Case for Automated Genome-Based Taxonomic Assignment.</title>
        <authorList>
            <person name="Coil D.A."/>
            <person name="Jospin G."/>
            <person name="Darling A.E."/>
            <person name="Wallis C."/>
            <person name="Davis I.J."/>
            <person name="Harris S."/>
            <person name="Eisen J.A."/>
            <person name="Holcombe L.J."/>
            <person name="O'Flynn C."/>
        </authorList>
    </citation>
    <scope>NUCLEOTIDE SEQUENCE [LARGE SCALE GENOMIC DNA]</scope>
    <source>
        <strain evidence="2 3">COT-280</strain>
    </source>
</reference>
<evidence type="ECO:0000313" key="2">
    <source>
        <dbReference type="EMBL" id="RRD89621.1"/>
    </source>
</evidence>